<organism evidence="1 2">
    <name type="scientific">Aeromonas caviae</name>
    <name type="common">Aeromonas punctata</name>
    <dbReference type="NCBI Taxonomy" id="648"/>
    <lineage>
        <taxon>Bacteria</taxon>
        <taxon>Pseudomonadati</taxon>
        <taxon>Pseudomonadota</taxon>
        <taxon>Gammaproteobacteria</taxon>
        <taxon>Aeromonadales</taxon>
        <taxon>Aeromonadaceae</taxon>
        <taxon>Aeromonas</taxon>
    </lineage>
</organism>
<dbReference type="Proteomes" id="UP000515756">
    <property type="component" value="Plasmid pWP2-W18-ESBL-01_1"/>
</dbReference>
<name>A0A6S5IYV7_AERCA</name>
<geneLocation type="plasmid" evidence="1 2">
    <name>pWP2-W18-ESBL-01_1</name>
</geneLocation>
<gene>
    <name evidence="1" type="ORF">WP2W18E01_P10300</name>
</gene>
<evidence type="ECO:0000313" key="2">
    <source>
        <dbReference type="Proteomes" id="UP000515756"/>
    </source>
</evidence>
<reference evidence="1 2" key="1">
    <citation type="submission" date="2019-12" db="EMBL/GenBank/DDBJ databases">
        <title>complete genome sequences of Aeromonas caviae str. WP2-W18-ESBL-01 isolated from wastewater treatment plant effluent.</title>
        <authorList>
            <person name="Sekizuka T."/>
            <person name="Itokawa K."/>
            <person name="Yatsu K."/>
            <person name="Inamine Y."/>
            <person name="Kuroda M."/>
        </authorList>
    </citation>
    <scope>NUCLEOTIDE SEQUENCE [LARGE SCALE GENOMIC DNA]</scope>
    <source>
        <strain evidence="1 2">WP2-W18-ESBL-01</strain>
        <plasmid evidence="1 2">pWP2-W18-ESBL-01_1</plasmid>
    </source>
</reference>
<dbReference type="EMBL" id="AP021928">
    <property type="protein sequence ID" value="BBQ32783.1"/>
    <property type="molecule type" value="Genomic_DNA"/>
</dbReference>
<protein>
    <submittedName>
        <fullName evidence="1">Uncharacterized protein</fullName>
    </submittedName>
</protein>
<keyword evidence="1" id="KW-0614">Plasmid</keyword>
<dbReference type="AlphaFoldDB" id="A0A6S5IYV7"/>
<sequence>MLIVSSQQCNLLQALAKLVIQRQPVLLTQPNEPAFAFLQELQQLTQFHNPAVIERQSSAQRKPFAMAADVKCQALHVATSAKTQSFAFRPHTFEQLVVGAAQLCQRIQGVLRLSKLPFGAVLFCVCQKRAGTKYQLLLFPFMLQVALRLYRLTILLTTDDFTSPPWREPGPLRQGTDQ</sequence>
<proteinExistence type="predicted"/>
<evidence type="ECO:0000313" key="1">
    <source>
        <dbReference type="EMBL" id="BBQ32783.1"/>
    </source>
</evidence>
<accession>A0A6S5IYV7</accession>